<evidence type="ECO:0000256" key="3">
    <source>
        <dbReference type="ARBA" id="ARBA00023274"/>
    </source>
</evidence>
<gene>
    <name evidence="5" type="primary">rps7</name>
</gene>
<proteinExistence type="inferred from homology"/>
<evidence type="ECO:0000259" key="4">
    <source>
        <dbReference type="Pfam" id="PF00177"/>
    </source>
</evidence>
<organism evidence="5">
    <name type="scientific">Amphibolis griffithii</name>
    <dbReference type="NCBI Taxonomy" id="926552"/>
    <lineage>
        <taxon>Eukaryota</taxon>
        <taxon>Viridiplantae</taxon>
        <taxon>Streptophyta</taxon>
        <taxon>Embryophyta</taxon>
        <taxon>Tracheophyta</taxon>
        <taxon>Spermatophyta</taxon>
        <taxon>Magnoliopsida</taxon>
        <taxon>Liliopsida</taxon>
        <taxon>Cymodoceaceae</taxon>
        <taxon>Amphibolis</taxon>
    </lineage>
</organism>
<keyword evidence="5" id="KW-0496">Mitochondrion</keyword>
<dbReference type="PANTHER" id="PTHR11205">
    <property type="entry name" value="RIBOSOMAL PROTEIN S7"/>
    <property type="match status" value="1"/>
</dbReference>
<evidence type="ECO:0000313" key="5">
    <source>
        <dbReference type="EMBL" id="ARX63697.1"/>
    </source>
</evidence>
<dbReference type="InterPro" id="IPR036823">
    <property type="entry name" value="Ribosomal_uS7_dom_sf"/>
</dbReference>
<comment type="similarity">
    <text evidence="1">Belongs to the universal ribosomal protein uS7 family.</text>
</comment>
<evidence type="ECO:0000256" key="2">
    <source>
        <dbReference type="ARBA" id="ARBA00022980"/>
    </source>
</evidence>
<dbReference type="Pfam" id="PF00177">
    <property type="entry name" value="Ribosomal_S7"/>
    <property type="match status" value="1"/>
</dbReference>
<dbReference type="InterPro" id="IPR000235">
    <property type="entry name" value="Ribosomal_uS7"/>
</dbReference>
<keyword evidence="2 5" id="KW-0689">Ribosomal protein</keyword>
<sequence>MISGKRRRVRAIFDQTFHRSARSEGDVIFLLVQAVENIKPICEVEKVKRAGTTYDVPSIVGRDRQQSLAIRWILEGAEEGRISKSTSLEKSSFSSIVDAYRQRGIAHMKRQNLHRLASVKRRFAHFRWPTRPVQDEPGVIKVLLSASPLVYDLLFKSIAFPVIF</sequence>
<feature type="domain" description="Small ribosomal subunit protein uS7" evidence="4">
    <location>
        <begin position="1"/>
        <end position="121"/>
    </location>
</feature>
<evidence type="ECO:0000256" key="1">
    <source>
        <dbReference type="ARBA" id="ARBA00007151"/>
    </source>
</evidence>
<dbReference type="GO" id="GO:0005840">
    <property type="term" value="C:ribosome"/>
    <property type="evidence" value="ECO:0007669"/>
    <property type="project" value="UniProtKB-KW"/>
</dbReference>
<dbReference type="GO" id="GO:1990904">
    <property type="term" value="C:ribonucleoprotein complex"/>
    <property type="evidence" value="ECO:0007669"/>
    <property type="project" value="UniProtKB-KW"/>
</dbReference>
<reference evidence="5" key="1">
    <citation type="journal article" date="2017" name="PLoS ONE">
        <title>Mitochondrial genome evolution in Alismatales: Size reduction and extensive loss of ribosomal protein genes.</title>
        <authorList>
            <person name="Petersen G."/>
            <person name="Cuenca A."/>
            <person name="Zervas A."/>
            <person name="Ross G.T."/>
            <person name="Graham S.W."/>
            <person name="Barrett C.F."/>
            <person name="Davis J.I."/>
            <person name="Seberg O."/>
        </authorList>
    </citation>
    <scope>NUCLEOTIDE SEQUENCE</scope>
</reference>
<protein>
    <submittedName>
        <fullName evidence="5">Ribosomal protein S7</fullName>
    </submittedName>
</protein>
<dbReference type="GO" id="GO:0006412">
    <property type="term" value="P:translation"/>
    <property type="evidence" value="ECO:0007669"/>
    <property type="project" value="InterPro"/>
</dbReference>
<dbReference type="SUPFAM" id="SSF47973">
    <property type="entry name" value="Ribosomal protein S7"/>
    <property type="match status" value="1"/>
</dbReference>
<dbReference type="Gene3D" id="1.10.455.10">
    <property type="entry name" value="Ribosomal protein S7 domain"/>
    <property type="match status" value="1"/>
</dbReference>
<geneLocation type="mitochondrion" evidence="5"/>
<dbReference type="InterPro" id="IPR023798">
    <property type="entry name" value="Ribosomal_uS7_dom"/>
</dbReference>
<accession>A0A1Z1V5M8</accession>
<name>A0A1Z1V5M8_9LILI</name>
<dbReference type="AlphaFoldDB" id="A0A1Z1V5M8"/>
<dbReference type="EMBL" id="KX808333">
    <property type="protein sequence ID" value="ARX63697.1"/>
    <property type="molecule type" value="Genomic_DNA"/>
</dbReference>
<keyword evidence="3" id="KW-0687">Ribonucleoprotein</keyword>